<protein>
    <submittedName>
        <fullName evidence="10">ABC transporter permease</fullName>
    </submittedName>
</protein>
<dbReference type="Proteomes" id="UP000292302">
    <property type="component" value="Unassembled WGS sequence"/>
</dbReference>
<dbReference type="GO" id="GO:0071916">
    <property type="term" value="F:dipeptide transmembrane transporter activity"/>
    <property type="evidence" value="ECO:0007669"/>
    <property type="project" value="TreeGrafter"/>
</dbReference>
<dbReference type="CDD" id="cd06261">
    <property type="entry name" value="TM_PBP2"/>
    <property type="match status" value="1"/>
</dbReference>
<keyword evidence="11" id="KW-1185">Reference proteome</keyword>
<feature type="domain" description="ABC transmembrane type-1" evidence="9">
    <location>
        <begin position="117"/>
        <end position="317"/>
    </location>
</feature>
<dbReference type="OrthoDB" id="9805855at2"/>
<organism evidence="10 11">
    <name type="scientific">Phytopseudomonas daroniae</name>
    <dbReference type="NCBI Taxonomy" id="2487519"/>
    <lineage>
        <taxon>Bacteria</taxon>
        <taxon>Pseudomonadati</taxon>
        <taxon>Pseudomonadota</taxon>
        <taxon>Gammaproteobacteria</taxon>
        <taxon>Pseudomonadales</taxon>
        <taxon>Pseudomonadaceae</taxon>
        <taxon>Phytopseudomonas</taxon>
    </lineage>
</organism>
<feature type="transmembrane region" description="Helical" evidence="8">
    <location>
        <begin position="123"/>
        <end position="144"/>
    </location>
</feature>
<evidence type="ECO:0000256" key="5">
    <source>
        <dbReference type="ARBA" id="ARBA00022989"/>
    </source>
</evidence>
<feature type="transmembrane region" description="Helical" evidence="8">
    <location>
        <begin position="165"/>
        <end position="184"/>
    </location>
</feature>
<dbReference type="AlphaFoldDB" id="A0A4Q9QKK4"/>
<dbReference type="RefSeq" id="WP_131180673.1">
    <property type="nucleotide sequence ID" value="NZ_QJUI01000011.1"/>
</dbReference>
<feature type="transmembrane region" description="Helical" evidence="8">
    <location>
        <begin position="248"/>
        <end position="274"/>
    </location>
</feature>
<gene>
    <name evidence="10" type="ORF">DNK06_14355</name>
</gene>
<evidence type="ECO:0000256" key="7">
    <source>
        <dbReference type="ARBA" id="ARBA00024202"/>
    </source>
</evidence>
<feature type="transmembrane region" description="Helical" evidence="8">
    <location>
        <begin position="294"/>
        <end position="317"/>
    </location>
</feature>
<dbReference type="Gene3D" id="1.10.3720.10">
    <property type="entry name" value="MetI-like"/>
    <property type="match status" value="1"/>
</dbReference>
<evidence type="ECO:0000313" key="10">
    <source>
        <dbReference type="EMBL" id="TBU78033.1"/>
    </source>
</evidence>
<accession>A0A4Q9QKK4</accession>
<dbReference type="InterPro" id="IPR035906">
    <property type="entry name" value="MetI-like_sf"/>
</dbReference>
<keyword evidence="6 8" id="KW-0472">Membrane</keyword>
<feature type="transmembrane region" description="Helical" evidence="8">
    <location>
        <begin position="190"/>
        <end position="210"/>
    </location>
</feature>
<comment type="similarity">
    <text evidence="7">Belongs to the binding-protein-dependent transport system permease family. OppBC subfamily.</text>
</comment>
<comment type="subcellular location">
    <subcellularLocation>
        <location evidence="1 8">Cell membrane</location>
        <topology evidence="1 8">Multi-pass membrane protein</topology>
    </subcellularLocation>
</comment>
<evidence type="ECO:0000256" key="3">
    <source>
        <dbReference type="ARBA" id="ARBA00022475"/>
    </source>
</evidence>
<evidence type="ECO:0000256" key="6">
    <source>
        <dbReference type="ARBA" id="ARBA00023136"/>
    </source>
</evidence>
<name>A0A4Q9QKK4_9GAMM</name>
<evidence type="ECO:0000256" key="1">
    <source>
        <dbReference type="ARBA" id="ARBA00004651"/>
    </source>
</evidence>
<dbReference type="SUPFAM" id="SSF161098">
    <property type="entry name" value="MetI-like"/>
    <property type="match status" value="1"/>
</dbReference>
<feature type="transmembrane region" description="Helical" evidence="8">
    <location>
        <begin position="24"/>
        <end position="46"/>
    </location>
</feature>
<evidence type="ECO:0000313" key="11">
    <source>
        <dbReference type="Proteomes" id="UP000292302"/>
    </source>
</evidence>
<dbReference type="InterPro" id="IPR000515">
    <property type="entry name" value="MetI-like"/>
</dbReference>
<dbReference type="PANTHER" id="PTHR43163">
    <property type="entry name" value="DIPEPTIDE TRANSPORT SYSTEM PERMEASE PROTEIN DPPB-RELATED"/>
    <property type="match status" value="1"/>
</dbReference>
<evidence type="ECO:0000256" key="4">
    <source>
        <dbReference type="ARBA" id="ARBA00022692"/>
    </source>
</evidence>
<keyword evidence="5 8" id="KW-1133">Transmembrane helix</keyword>
<reference evidence="10 11" key="1">
    <citation type="submission" date="2018-06" db="EMBL/GenBank/DDBJ databases">
        <title>Three novel Pseudomonas species isolated from symptomatic oak.</title>
        <authorList>
            <person name="Bueno-Gonzalez V."/>
            <person name="Brady C."/>
        </authorList>
    </citation>
    <scope>NUCLEOTIDE SEQUENCE [LARGE SCALE GENOMIC DNA]</scope>
    <source>
        <strain evidence="10 11">P9A</strain>
    </source>
</reference>
<evidence type="ECO:0000259" key="9">
    <source>
        <dbReference type="PROSITE" id="PS50928"/>
    </source>
</evidence>
<keyword evidence="2 8" id="KW-0813">Transport</keyword>
<comment type="caution">
    <text evidence="10">The sequence shown here is derived from an EMBL/GenBank/DDBJ whole genome shotgun (WGS) entry which is preliminary data.</text>
</comment>
<dbReference type="EMBL" id="QJUI01000011">
    <property type="protein sequence ID" value="TBU78033.1"/>
    <property type="molecule type" value="Genomic_DNA"/>
</dbReference>
<dbReference type="PROSITE" id="PS50928">
    <property type="entry name" value="ABC_TM1"/>
    <property type="match status" value="1"/>
</dbReference>
<dbReference type="GO" id="GO:0005886">
    <property type="term" value="C:plasma membrane"/>
    <property type="evidence" value="ECO:0007669"/>
    <property type="project" value="UniProtKB-SubCell"/>
</dbReference>
<evidence type="ECO:0000256" key="2">
    <source>
        <dbReference type="ARBA" id="ARBA00022448"/>
    </source>
</evidence>
<dbReference type="Pfam" id="PF19300">
    <property type="entry name" value="BPD_transp_1_N"/>
    <property type="match status" value="1"/>
</dbReference>
<dbReference type="Pfam" id="PF00528">
    <property type="entry name" value="BPD_transp_1"/>
    <property type="match status" value="1"/>
</dbReference>
<dbReference type="InterPro" id="IPR045621">
    <property type="entry name" value="BPD_transp_1_N"/>
</dbReference>
<sequence length="328" mass="35826">MSDSVAAFTPDPRRQRRVALARRFFHRLLGGAFVLWAIATLIFFALRLMPGDPVLAILGGPSGNPTPETIAEATREYGLDKPLPVQYGLYLAKLVQGDLGSSYSQHLPVTQVLAEQFWPTLELTLFSLLLAWLLVLLLTVLTAGRRHWVGSLASMLETLAASIPHFWLAILLLAVFAFGLRWFPPAGSDGWRTLILPSLALAIPLAGFIAQVTRESLELTLEQPFVLTARTRGLSDIAVRFRHALRHALLPGISLSGWAIGSLISGAVVVEVIFSRRGLGRQLYQAVQAQDLPLAIGISLVVAAGYVLINVVVDALYQWVDPRQEATV</sequence>
<dbReference type="PANTHER" id="PTHR43163:SF6">
    <property type="entry name" value="DIPEPTIDE TRANSPORT SYSTEM PERMEASE PROTEIN DPPB-RELATED"/>
    <property type="match status" value="1"/>
</dbReference>
<keyword evidence="3" id="KW-1003">Cell membrane</keyword>
<proteinExistence type="inferred from homology"/>
<keyword evidence="4 8" id="KW-0812">Transmembrane</keyword>
<evidence type="ECO:0000256" key="8">
    <source>
        <dbReference type="RuleBase" id="RU363032"/>
    </source>
</evidence>